<name>A0A081K6L9_9GAMM</name>
<reference evidence="1 2" key="1">
    <citation type="submission" date="2014-06" db="EMBL/GenBank/DDBJ databases">
        <title>Whole Genome Sequences of Three Symbiotic Endozoicomonas Bacteria.</title>
        <authorList>
            <person name="Neave M.J."/>
            <person name="Apprill A."/>
            <person name="Voolstra C.R."/>
        </authorList>
    </citation>
    <scope>NUCLEOTIDE SEQUENCE [LARGE SCALE GENOMIC DNA]</scope>
    <source>
        <strain evidence="1 2">DSM 22380</strain>
    </source>
</reference>
<organism evidence="1 2">
    <name type="scientific">Endozoicomonas elysicola</name>
    <dbReference type="NCBI Taxonomy" id="305900"/>
    <lineage>
        <taxon>Bacteria</taxon>
        <taxon>Pseudomonadati</taxon>
        <taxon>Pseudomonadota</taxon>
        <taxon>Gammaproteobacteria</taxon>
        <taxon>Oceanospirillales</taxon>
        <taxon>Endozoicomonadaceae</taxon>
        <taxon>Endozoicomonas</taxon>
    </lineage>
</organism>
<sequence length="133" mass="14957">MSDKADLQFYCMISSWLIKMFKLITIVVLSVLLSACMAGSSTSGNWLGKNGGHRKYAGGWQVLRPNQEVLELAKFAAKDFQQDSVLKVTDAKIQNILGTCYMLAFQMSSGQNWQAELYRDPYGKLTLLELLEH</sequence>
<evidence type="ECO:0000313" key="2">
    <source>
        <dbReference type="Proteomes" id="UP000027997"/>
    </source>
</evidence>
<protein>
    <recommendedName>
        <fullName evidence="3">Cystatin domain-containing protein</fullName>
    </recommendedName>
</protein>
<dbReference type="AlphaFoldDB" id="A0A081K6L9"/>
<accession>A0A081K6L9</accession>
<keyword evidence="2" id="KW-1185">Reference proteome</keyword>
<dbReference type="STRING" id="305900.GV64_02715"/>
<proteinExistence type="predicted"/>
<dbReference type="EMBL" id="JOJP01000001">
    <property type="protein sequence ID" value="KEI69795.1"/>
    <property type="molecule type" value="Genomic_DNA"/>
</dbReference>
<evidence type="ECO:0000313" key="1">
    <source>
        <dbReference type="EMBL" id="KEI69795.1"/>
    </source>
</evidence>
<dbReference type="InterPro" id="IPR046350">
    <property type="entry name" value="Cystatin_sf"/>
</dbReference>
<evidence type="ECO:0008006" key="3">
    <source>
        <dbReference type="Google" id="ProtNLM"/>
    </source>
</evidence>
<gene>
    <name evidence="1" type="ORF">GV64_02715</name>
</gene>
<dbReference type="Proteomes" id="UP000027997">
    <property type="component" value="Unassembled WGS sequence"/>
</dbReference>
<comment type="caution">
    <text evidence="1">The sequence shown here is derived from an EMBL/GenBank/DDBJ whole genome shotgun (WGS) entry which is preliminary data.</text>
</comment>
<dbReference type="SUPFAM" id="SSF54403">
    <property type="entry name" value="Cystatin/monellin"/>
    <property type="match status" value="1"/>
</dbReference>